<feature type="region of interest" description="Disordered" evidence="1">
    <location>
        <begin position="1"/>
        <end position="22"/>
    </location>
</feature>
<dbReference type="AlphaFoldDB" id="A0AAW0A3G2"/>
<keyword evidence="3" id="KW-1185">Reference proteome</keyword>
<evidence type="ECO:0008006" key="4">
    <source>
        <dbReference type="Google" id="ProtNLM"/>
    </source>
</evidence>
<name>A0AAW0A3G2_9AGAR</name>
<organism evidence="2 3">
    <name type="scientific">Favolaschia claudopus</name>
    <dbReference type="NCBI Taxonomy" id="2862362"/>
    <lineage>
        <taxon>Eukaryota</taxon>
        <taxon>Fungi</taxon>
        <taxon>Dikarya</taxon>
        <taxon>Basidiomycota</taxon>
        <taxon>Agaricomycotina</taxon>
        <taxon>Agaricomycetes</taxon>
        <taxon>Agaricomycetidae</taxon>
        <taxon>Agaricales</taxon>
        <taxon>Marasmiineae</taxon>
        <taxon>Mycenaceae</taxon>
        <taxon>Favolaschia</taxon>
    </lineage>
</organism>
<proteinExistence type="predicted"/>
<gene>
    <name evidence="2" type="ORF">R3P38DRAFT_3058115</name>
</gene>
<feature type="compositionally biased region" description="Basic and acidic residues" evidence="1">
    <location>
        <begin position="1"/>
        <end position="12"/>
    </location>
</feature>
<dbReference type="Proteomes" id="UP001362999">
    <property type="component" value="Unassembled WGS sequence"/>
</dbReference>
<accession>A0AAW0A3G2</accession>
<evidence type="ECO:0000313" key="3">
    <source>
        <dbReference type="Proteomes" id="UP001362999"/>
    </source>
</evidence>
<dbReference type="EMBL" id="JAWWNJ010000089">
    <property type="protein sequence ID" value="KAK7000365.1"/>
    <property type="molecule type" value="Genomic_DNA"/>
</dbReference>
<evidence type="ECO:0000313" key="2">
    <source>
        <dbReference type="EMBL" id="KAK7000365.1"/>
    </source>
</evidence>
<evidence type="ECO:0000256" key="1">
    <source>
        <dbReference type="SAM" id="MobiDB-lite"/>
    </source>
</evidence>
<sequence>MGAPSVEKDAHHAPSHCNQGSKLPQLLHDLEAQRSQTRRRLNSLRDPMAHFVPSMSPENVPMIFLGICQLWRGIALSTPRLWTTISMSGSPRTVGYSTLAEKWMERARNLPLSLSLEARFRVRPFHDDVQELLTRYRHQVRTLTLNLAISDFDGGAVRAGEFLDFPFFSSLEKLTILSERKVTLDAEVLLEVLRSASEASHYVIVNLFYLQDADGSTQSPWTLPSLETLQLGHLYEFAYLDVLGSSSDILRHLQCTLPALKTLRLAAPDICRFCPYLISFLARSSPPLESVELALRCVWPESIVNQVLRDMPTLRCSTLVARLYKDNVRVRPFLDALTTSPDILPNLRKLVISPDPRDIVDYKALLRMLNARRTSCFTPLERFELQFTSLRDESIVHPPSVEVESALQELREGGMKIHVGCTLRQLSFCSNIFGSRMM</sequence>
<comment type="caution">
    <text evidence="2">The sequence shown here is derived from an EMBL/GenBank/DDBJ whole genome shotgun (WGS) entry which is preliminary data.</text>
</comment>
<reference evidence="2 3" key="1">
    <citation type="journal article" date="2024" name="J Genomics">
        <title>Draft genome sequencing and assembly of Favolaschia claudopus CIRM-BRFM 2984 isolated from oak limbs.</title>
        <authorList>
            <person name="Navarro D."/>
            <person name="Drula E."/>
            <person name="Chaduli D."/>
            <person name="Cazenave R."/>
            <person name="Ahrendt S."/>
            <person name="Wang J."/>
            <person name="Lipzen A."/>
            <person name="Daum C."/>
            <person name="Barry K."/>
            <person name="Grigoriev I.V."/>
            <person name="Favel A."/>
            <person name="Rosso M.N."/>
            <person name="Martin F."/>
        </authorList>
    </citation>
    <scope>NUCLEOTIDE SEQUENCE [LARGE SCALE GENOMIC DNA]</scope>
    <source>
        <strain evidence="2 3">CIRM-BRFM 2984</strain>
    </source>
</reference>
<protein>
    <recommendedName>
        <fullName evidence="4">F-box domain-containing protein</fullName>
    </recommendedName>
</protein>